<proteinExistence type="predicted"/>
<protein>
    <submittedName>
        <fullName evidence="1">Uncharacterized protein</fullName>
    </submittedName>
</protein>
<dbReference type="EMBL" id="CP030050">
    <property type="protein sequence ID" value="QOZ72603.1"/>
    <property type="molecule type" value="Genomic_DNA"/>
</dbReference>
<dbReference type="Proteomes" id="UP000594015">
    <property type="component" value="Chromosome"/>
</dbReference>
<organism evidence="1 2">
    <name type="scientific">Bradyrhizobium arachidis</name>
    <dbReference type="NCBI Taxonomy" id="858423"/>
    <lineage>
        <taxon>Bacteria</taxon>
        <taxon>Pseudomonadati</taxon>
        <taxon>Pseudomonadota</taxon>
        <taxon>Alphaproteobacteria</taxon>
        <taxon>Hyphomicrobiales</taxon>
        <taxon>Nitrobacteraceae</taxon>
        <taxon>Bradyrhizobium</taxon>
    </lineage>
</organism>
<dbReference type="KEGG" id="barh:WN72_44710"/>
<sequence>MILTHDVERVFADVDADHGDRRVEFLRHGVLLVLSAPCQLLVLAGPEHGRTIPLGDVIAPVGNCVVSKARRTRWPPPTPNWSAWLTIDLHQPPQSPPSEMISTAACK</sequence>
<reference evidence="1 2" key="1">
    <citation type="submission" date="2018-06" db="EMBL/GenBank/DDBJ databases">
        <title>Comparative genomics of Bradyrhizobium nodulating Arachidis hypogaea.</title>
        <authorList>
            <person name="Li Y."/>
        </authorList>
    </citation>
    <scope>NUCLEOTIDE SEQUENCE [LARGE SCALE GENOMIC DNA]</scope>
    <source>
        <strain evidence="1 2">CCBAU 051107</strain>
    </source>
</reference>
<gene>
    <name evidence="1" type="ORF">WN72_44710</name>
</gene>
<accession>A0AAE7NZW3</accession>
<evidence type="ECO:0000313" key="1">
    <source>
        <dbReference type="EMBL" id="QOZ72603.1"/>
    </source>
</evidence>
<dbReference type="AlphaFoldDB" id="A0AAE7NZW3"/>
<name>A0AAE7NZW3_9BRAD</name>
<evidence type="ECO:0000313" key="2">
    <source>
        <dbReference type="Proteomes" id="UP000594015"/>
    </source>
</evidence>